<protein>
    <submittedName>
        <fullName evidence="2">TTC28 protein</fullName>
    </submittedName>
</protein>
<dbReference type="Pfam" id="PF13174">
    <property type="entry name" value="TPR_6"/>
    <property type="match status" value="1"/>
</dbReference>
<dbReference type="PROSITE" id="PS50005">
    <property type="entry name" value="TPR"/>
    <property type="match status" value="2"/>
</dbReference>
<keyword evidence="3" id="KW-1185">Reference proteome</keyword>
<feature type="repeat" description="TPR" evidence="1">
    <location>
        <begin position="63"/>
        <end position="96"/>
    </location>
</feature>
<keyword evidence="1" id="KW-0802">TPR repeat</keyword>
<dbReference type="Proteomes" id="UP000838412">
    <property type="component" value="Chromosome 4"/>
</dbReference>
<dbReference type="PANTHER" id="PTHR19959:SF119">
    <property type="entry name" value="FUNGAL LIPASE-LIKE DOMAIN-CONTAINING PROTEIN"/>
    <property type="match status" value="1"/>
</dbReference>
<dbReference type="Gene3D" id="1.25.40.10">
    <property type="entry name" value="Tetratricopeptide repeat domain"/>
    <property type="match status" value="6"/>
</dbReference>
<organism evidence="2 3">
    <name type="scientific">Branchiostoma lanceolatum</name>
    <name type="common">Common lancelet</name>
    <name type="synonym">Amphioxus lanceolatum</name>
    <dbReference type="NCBI Taxonomy" id="7740"/>
    <lineage>
        <taxon>Eukaryota</taxon>
        <taxon>Metazoa</taxon>
        <taxon>Chordata</taxon>
        <taxon>Cephalochordata</taxon>
        <taxon>Leptocardii</taxon>
        <taxon>Amphioxiformes</taxon>
        <taxon>Branchiostomatidae</taxon>
        <taxon>Branchiostoma</taxon>
    </lineage>
</organism>
<name>A0A8J9ZVY7_BRALA</name>
<reference evidence="2" key="1">
    <citation type="submission" date="2022-01" db="EMBL/GenBank/DDBJ databases">
        <authorList>
            <person name="Braso-Vives M."/>
        </authorList>
    </citation>
    <scope>NUCLEOTIDE SEQUENCE</scope>
</reference>
<dbReference type="SUPFAM" id="SSF48452">
    <property type="entry name" value="TPR-like"/>
    <property type="match status" value="4"/>
</dbReference>
<dbReference type="InterPro" id="IPR019734">
    <property type="entry name" value="TPR_rpt"/>
</dbReference>
<sequence>MFVEEIATSERSDGLRVRANLYDDGPICRALVHLHLLQFEEAKQSMYEALQKPDRDSKPDRTCSVLHHAGMICVELGLQEEARKCFQEALEIWPKTSSSAAHLQAHLLNAIGATFVDDPTTMRRYCQESLRVREKLFRGEILHEEEAGVNQNIAVSWIKEGQHSKAVHSFSKALSVISDGVVSPLLVTILSNMASCYSDMDLFGEAIVYAKRAANMAKTLYGEDTAHPTLALVLFSLGKIYSQRELHQDALSCHSLALQIRNRLFGREAAHERRAELLKAVAYSLLRLNEYNAAIRHYEEALALRKSTEKCVYYNNETVSLLNLLGHAHTMSGNPEKATEYQNEALKVGEAIYFGQKGSFQTEEMVDSLLYLAEAHVRRNDYQQAVEFYKAFLLARQQFPGFHSDENFARALNNLGIAYMTLGKDSAAATFLMEALDTLRNVPHGKAGRAIVACVYNLGHVLYNVGDYQAARGHYEEIANMKRRGETETADMDPVVLLSYLAATYQKLGGHNRAIEMCKEALEIHKGDDSKCTSATMGKIHKLLGRSLLVAERHQDAITHLEKAVDLLQMLDVEEKTQLNEIVSLYQNIATAYNHTGRSQSAVANYTKALGTLKMIHGEDACHIDIAGTLFNMAKSFVDFSRSGVLFSGSYRERAALLFEEAVTMTRRLDNDLDTRKLRASCLNNMADLHFDLQDFVKAATFYEELSREISSLPIGTYSDLEASALFYNLGVSFQRSNEATKAITALEKALGMKRLILEGEDGMYSIAMTLQALGDSLFLDRRYAEAVKHLEEAMDMRRNIPHDRDTLEMSSTLNSLGLALFYNGDKEKGIEHLQHAVRIRREVLGAFHPKLAESLTNLGNIHGESGNTAEGIRCYKEALGIWEDYHGRECPSTEVTTALYTIATEYARLGQEDESAAYYRRTLHQIRSLVRLNGKIPDKLIRVALWTVSVLLRRDSQIEEHGVDVQEEHTGEMAGVQPVLEVARYLSRYMTVTPPENGDVDLVMLALIVITDDRSSTTHDAEKAIAEEFTARQGAVSLAKYVIHVSTTVTSFPESVQQLGHDVVTPVSTTVTSFPESVQQVWQNVVTLRTVVWSLSAHVGEFCRQLAEGRLLTYLLTELGESADDDRPYLSEPPDFRTFLLTSATSILYNCARVQACRHHFHRDDKVPVLLMRHILDGDDVTIVRDVILTLAHISDSEDSFEVNVPSVREEVIQDFLTTSEKSLKEVSPEYSQGEMLLGVKFLVQNEQNREKIISQKGVGLLETLLEGDQEDALEIAASVMWLLLQ</sequence>
<dbReference type="Gene3D" id="1.25.10.10">
    <property type="entry name" value="Leucine-rich Repeat Variant"/>
    <property type="match status" value="1"/>
</dbReference>
<feature type="repeat" description="TPR" evidence="1">
    <location>
        <begin position="275"/>
        <end position="308"/>
    </location>
</feature>
<dbReference type="SUPFAM" id="SSF48371">
    <property type="entry name" value="ARM repeat"/>
    <property type="match status" value="1"/>
</dbReference>
<evidence type="ECO:0000313" key="3">
    <source>
        <dbReference type="Proteomes" id="UP000838412"/>
    </source>
</evidence>
<dbReference type="Pfam" id="PF13374">
    <property type="entry name" value="TPR_10"/>
    <property type="match status" value="2"/>
</dbReference>
<dbReference type="OrthoDB" id="9991614at2759"/>
<dbReference type="InterPro" id="IPR011990">
    <property type="entry name" value="TPR-like_helical_dom_sf"/>
</dbReference>
<evidence type="ECO:0000256" key="1">
    <source>
        <dbReference type="PROSITE-ProRule" id="PRU00339"/>
    </source>
</evidence>
<dbReference type="PANTHER" id="PTHR19959">
    <property type="entry name" value="KINESIN LIGHT CHAIN"/>
    <property type="match status" value="1"/>
</dbReference>
<accession>A0A8J9ZVY7</accession>
<dbReference type="InterPro" id="IPR011989">
    <property type="entry name" value="ARM-like"/>
</dbReference>
<dbReference type="InterPro" id="IPR016024">
    <property type="entry name" value="ARM-type_fold"/>
</dbReference>
<gene>
    <name evidence="2" type="primary">TTC28</name>
    <name evidence="2" type="ORF">BLAG_LOCUS18416</name>
</gene>
<dbReference type="Pfam" id="PF13424">
    <property type="entry name" value="TPR_12"/>
    <property type="match status" value="3"/>
</dbReference>
<proteinExistence type="predicted"/>
<evidence type="ECO:0000313" key="2">
    <source>
        <dbReference type="EMBL" id="CAH1263857.1"/>
    </source>
</evidence>
<dbReference type="SMART" id="SM00028">
    <property type="entry name" value="TPR"/>
    <property type="match status" value="18"/>
</dbReference>
<dbReference type="Pfam" id="PF13181">
    <property type="entry name" value="TPR_8"/>
    <property type="match status" value="2"/>
</dbReference>
<dbReference type="EMBL" id="OV696689">
    <property type="protein sequence ID" value="CAH1263857.1"/>
    <property type="molecule type" value="Genomic_DNA"/>
</dbReference>